<keyword evidence="4 5" id="KW-0472">Membrane</keyword>
<protein>
    <submittedName>
        <fullName evidence="6">Magnesium transporter</fullName>
    </submittedName>
</protein>
<evidence type="ECO:0000256" key="4">
    <source>
        <dbReference type="ARBA" id="ARBA00023136"/>
    </source>
</evidence>
<dbReference type="InterPro" id="IPR008521">
    <property type="entry name" value="Mg_trans_NIPA"/>
</dbReference>
<gene>
    <name evidence="6" type="ORF">IE077_002150</name>
</gene>
<organism evidence="6 7">
    <name type="scientific">Cardiosporidium cionae</name>
    <dbReference type="NCBI Taxonomy" id="476202"/>
    <lineage>
        <taxon>Eukaryota</taxon>
        <taxon>Sar</taxon>
        <taxon>Alveolata</taxon>
        <taxon>Apicomplexa</taxon>
        <taxon>Aconoidasida</taxon>
        <taxon>Nephromycida</taxon>
        <taxon>Cardiosporidium</taxon>
    </lineage>
</organism>
<evidence type="ECO:0000313" key="6">
    <source>
        <dbReference type="EMBL" id="KAF8821333.1"/>
    </source>
</evidence>
<feature type="transmembrane region" description="Helical" evidence="5">
    <location>
        <begin position="491"/>
        <end position="512"/>
    </location>
</feature>
<dbReference type="PANTHER" id="PTHR12570">
    <property type="match status" value="1"/>
</dbReference>
<feature type="non-terminal residue" evidence="6">
    <location>
        <position position="1"/>
    </location>
</feature>
<feature type="transmembrane region" description="Helical" evidence="5">
    <location>
        <begin position="464"/>
        <end position="484"/>
    </location>
</feature>
<evidence type="ECO:0000256" key="5">
    <source>
        <dbReference type="SAM" id="Phobius"/>
    </source>
</evidence>
<dbReference type="InterPro" id="IPR037185">
    <property type="entry name" value="EmrE-like"/>
</dbReference>
<accession>A0ABQ7JBF3</accession>
<dbReference type="EMBL" id="JADAQX010000193">
    <property type="protein sequence ID" value="KAF8821333.1"/>
    <property type="molecule type" value="Genomic_DNA"/>
</dbReference>
<feature type="transmembrane region" description="Helical" evidence="5">
    <location>
        <begin position="322"/>
        <end position="340"/>
    </location>
</feature>
<comment type="subcellular location">
    <subcellularLocation>
        <location evidence="1">Membrane</location>
        <topology evidence="1">Multi-pass membrane protein</topology>
    </subcellularLocation>
</comment>
<dbReference type="SUPFAM" id="SSF103481">
    <property type="entry name" value="Multidrug resistance efflux transporter EmrE"/>
    <property type="match status" value="1"/>
</dbReference>
<keyword evidence="7" id="KW-1185">Reference proteome</keyword>
<feature type="transmembrane region" description="Helical" evidence="5">
    <location>
        <begin position="347"/>
        <end position="367"/>
    </location>
</feature>
<comment type="caution">
    <text evidence="6">The sequence shown here is derived from an EMBL/GenBank/DDBJ whole genome shotgun (WGS) entry which is preliminary data.</text>
</comment>
<evidence type="ECO:0000256" key="1">
    <source>
        <dbReference type="ARBA" id="ARBA00004141"/>
    </source>
</evidence>
<feature type="transmembrane region" description="Helical" evidence="5">
    <location>
        <begin position="293"/>
        <end position="316"/>
    </location>
</feature>
<name>A0ABQ7JBF3_9APIC</name>
<keyword evidence="3 5" id="KW-1133">Transmembrane helix</keyword>
<keyword evidence="2 5" id="KW-0812">Transmembrane</keyword>
<dbReference type="Proteomes" id="UP000823046">
    <property type="component" value="Unassembled WGS sequence"/>
</dbReference>
<dbReference type="Pfam" id="PF05653">
    <property type="entry name" value="Mg_trans_NIPA"/>
    <property type="match status" value="1"/>
</dbReference>
<reference evidence="6 7" key="1">
    <citation type="journal article" date="2020" name="bioRxiv">
        <title>Metabolic contributions of an alphaproteobacterial endosymbiont in the apicomplexan Cardiosporidium cionae.</title>
        <authorList>
            <person name="Hunter E.S."/>
            <person name="Paight C.J."/>
            <person name="Lane C.E."/>
        </authorList>
    </citation>
    <scope>NUCLEOTIDE SEQUENCE [LARGE SCALE GENOMIC DNA]</scope>
    <source>
        <strain evidence="6">ESH_2018</strain>
    </source>
</reference>
<evidence type="ECO:0000256" key="3">
    <source>
        <dbReference type="ARBA" id="ARBA00022989"/>
    </source>
</evidence>
<evidence type="ECO:0000256" key="2">
    <source>
        <dbReference type="ARBA" id="ARBA00022692"/>
    </source>
</evidence>
<proteinExistence type="predicted"/>
<feature type="transmembrane region" description="Helical" evidence="5">
    <location>
        <begin position="427"/>
        <end position="452"/>
    </location>
</feature>
<evidence type="ECO:0000313" key="7">
    <source>
        <dbReference type="Proteomes" id="UP000823046"/>
    </source>
</evidence>
<sequence length="570" mass="64453">NFQTTFSGTDSHTSSTVKLNEILSYSREIHPTEQNDDTHVGEDTILKVFTPALPSTVDSGIEESCEDVSSFPSSAVEFAKSIPKEKRLPCNRVEMDPFISLKRRRQFLLSNRRKYEKQRSLSLRTKSCIELRQCFPPISNMKRSTERYHKLLQEASSPSICPMVLSIAYNTPKKSLQPTTSNAYLPFISNDGQEGENYFHSYSLPSIEEIQRRRASNFPMDMASVNGWMREVSKRERRRHSVSPSTETIFQDALRPPSVFRNAFDSFQRYCLGTQLLVYLRSLWLRFYRNEHFTWYTGIFLSACLCPLTNVVAISFLPANVVGFAGLQIFFALLLAKFWLKQDVSYWNFLGFALVCTALILISLSAGNGFVIRNLEDFFDDLASTPAMSYIVVMSIFILSGSLFYYERLGSFRGESYKKIRRFALPATIGFLASFAGLGAKAITMAVESIIIEKPKNLLDVIKHWRAFVVIGCTSIFALSELLFLNRSLQVCSAVAVISIMTAILTVCGGIGGMFIFEDYPDKLFLWIIGLILALSGLLVLSYGKDIAHNLRTRGRLIDFFTNHLISSAD</sequence>
<dbReference type="PANTHER" id="PTHR12570:SF65">
    <property type="entry name" value="MAGNESIUM TRANSPORTER NIPA9-RELATED"/>
    <property type="match status" value="1"/>
</dbReference>
<feature type="transmembrane region" description="Helical" evidence="5">
    <location>
        <begin position="387"/>
        <end position="406"/>
    </location>
</feature>
<feature type="transmembrane region" description="Helical" evidence="5">
    <location>
        <begin position="524"/>
        <end position="544"/>
    </location>
</feature>